<evidence type="ECO:0000313" key="17">
    <source>
        <dbReference type="Proteomes" id="UP000248395"/>
    </source>
</evidence>
<proteinExistence type="inferred from homology"/>
<protein>
    <submittedName>
        <fullName evidence="16">Popeye-like protein</fullName>
    </submittedName>
</protein>
<evidence type="ECO:0000256" key="12">
    <source>
        <dbReference type="ARBA" id="ARBA00023136"/>
    </source>
</evidence>
<keyword evidence="12 14" id="KW-0472">Membrane</keyword>
<dbReference type="PANTHER" id="PTHR12101:SF17">
    <property type="entry name" value="BLOOD VESSEL EPICARDIAL SUBSTANCE"/>
    <property type="match status" value="1"/>
</dbReference>
<keyword evidence="8 14" id="KW-0812">Transmembrane</keyword>
<keyword evidence="5" id="KW-0796">Tight junction</keyword>
<evidence type="ECO:0000256" key="2">
    <source>
        <dbReference type="ARBA" id="ARBA00004141"/>
    </source>
</evidence>
<evidence type="ECO:0000256" key="6">
    <source>
        <dbReference type="ARBA" id="ARBA00022473"/>
    </source>
</evidence>
<dbReference type="Proteomes" id="UP000248395">
    <property type="component" value="Unassembled WGS sequence"/>
</dbReference>
<dbReference type="Gene3D" id="2.60.120.10">
    <property type="entry name" value="Jelly Rolls"/>
    <property type="match status" value="1"/>
</dbReference>
<evidence type="ECO:0000313" key="16">
    <source>
        <dbReference type="EMBL" id="PXX42900.1"/>
    </source>
</evidence>
<evidence type="ECO:0000256" key="10">
    <source>
        <dbReference type="ARBA" id="ARBA00022949"/>
    </source>
</evidence>
<sequence length="234" mass="26208">MGFYDYLSAFSYSLIALSYIMRDIFWLRVITLFACFMDIYIYFFIRPGQPMWIQIAMNLVFIAINAYQLAILLKEKKASVLSGEAKIIHQQVFQAFSPVEFKKLLDVARFEDHPKDHCLVRTNEKPCDLMLILQGEAAILANGNKVSAVGNKQFLGEMSFLTEQPASATAVTSQPTRILRLPHAQLDALLKKTPELKAPLHSVLGQDVALKLKKMNHDKHATDAVVPVAAATPA</sequence>
<dbReference type="AlphaFoldDB" id="A0A318J5D4"/>
<dbReference type="GO" id="GO:0005923">
    <property type="term" value="C:bicellular tight junction"/>
    <property type="evidence" value="ECO:0007669"/>
    <property type="project" value="UniProtKB-SubCell"/>
</dbReference>
<dbReference type="InterPro" id="IPR055272">
    <property type="entry name" value="POPDC1-3_dom"/>
</dbReference>
<dbReference type="EMBL" id="QJKC01000016">
    <property type="protein sequence ID" value="PXX42900.1"/>
    <property type="molecule type" value="Genomic_DNA"/>
</dbReference>
<dbReference type="PANTHER" id="PTHR12101">
    <property type="entry name" value="POPEYE DOMAIN CONTAINING PROTEIN"/>
    <property type="match status" value="1"/>
</dbReference>
<dbReference type="CDD" id="cd00038">
    <property type="entry name" value="CAP_ED"/>
    <property type="match status" value="1"/>
</dbReference>
<evidence type="ECO:0000256" key="13">
    <source>
        <dbReference type="ARBA" id="ARBA00023180"/>
    </source>
</evidence>
<reference evidence="16 17" key="1">
    <citation type="submission" date="2018-05" db="EMBL/GenBank/DDBJ databases">
        <title>Genomic Encyclopedia of Type Strains, Phase IV (KMG-IV): sequencing the most valuable type-strain genomes for metagenomic binning, comparative biology and taxonomic classification.</title>
        <authorList>
            <person name="Goeker M."/>
        </authorList>
    </citation>
    <scope>NUCLEOTIDE SEQUENCE [LARGE SCALE GENOMIC DNA]</scope>
    <source>
        <strain evidence="16 17">DSM 25134</strain>
    </source>
</reference>
<evidence type="ECO:0000259" key="15">
    <source>
        <dbReference type="PROSITE" id="PS50042"/>
    </source>
</evidence>
<dbReference type="InterPro" id="IPR018490">
    <property type="entry name" value="cNMP-bd_dom_sf"/>
</dbReference>
<feature type="domain" description="Cyclic nucleotide-binding" evidence="15">
    <location>
        <begin position="92"/>
        <end position="207"/>
    </location>
</feature>
<name>A0A318J5D4_9NEIS</name>
<keyword evidence="6" id="KW-0217">Developmental protein</keyword>
<dbReference type="InterPro" id="IPR006916">
    <property type="entry name" value="POPDC1-3"/>
</dbReference>
<evidence type="ECO:0000256" key="1">
    <source>
        <dbReference type="ARBA" id="ARBA00004124"/>
    </source>
</evidence>
<dbReference type="InterPro" id="IPR014710">
    <property type="entry name" value="RmlC-like_jellyroll"/>
</dbReference>
<dbReference type="GO" id="GO:0016328">
    <property type="term" value="C:lateral plasma membrane"/>
    <property type="evidence" value="ECO:0007669"/>
    <property type="project" value="UniProtKB-SubCell"/>
</dbReference>
<feature type="transmembrane region" description="Helical" evidence="14">
    <location>
        <begin position="51"/>
        <end position="73"/>
    </location>
</feature>
<comment type="similarity">
    <text evidence="4">Belongs to the popeye family.</text>
</comment>
<feature type="transmembrane region" description="Helical" evidence="14">
    <location>
        <begin position="25"/>
        <end position="45"/>
    </location>
</feature>
<evidence type="ECO:0000256" key="8">
    <source>
        <dbReference type="ARBA" id="ARBA00022692"/>
    </source>
</evidence>
<dbReference type="PROSITE" id="PS50042">
    <property type="entry name" value="CNMP_BINDING_3"/>
    <property type="match status" value="1"/>
</dbReference>
<dbReference type="Pfam" id="PF04831">
    <property type="entry name" value="POPDC1-3"/>
    <property type="match status" value="1"/>
</dbReference>
<evidence type="ECO:0000256" key="14">
    <source>
        <dbReference type="SAM" id="Phobius"/>
    </source>
</evidence>
<keyword evidence="17" id="KW-1185">Reference proteome</keyword>
<evidence type="ECO:0000256" key="7">
    <source>
        <dbReference type="ARBA" id="ARBA00022475"/>
    </source>
</evidence>
<keyword evidence="7" id="KW-1003">Cell membrane</keyword>
<organism evidence="16 17">
    <name type="scientific">Aquitalea magnusonii</name>
    <dbReference type="NCBI Taxonomy" id="332411"/>
    <lineage>
        <taxon>Bacteria</taxon>
        <taxon>Pseudomonadati</taxon>
        <taxon>Pseudomonadota</taxon>
        <taxon>Betaproteobacteria</taxon>
        <taxon>Neisseriales</taxon>
        <taxon>Chromobacteriaceae</taxon>
        <taxon>Aquitalea</taxon>
    </lineage>
</organism>
<evidence type="ECO:0000256" key="9">
    <source>
        <dbReference type="ARBA" id="ARBA00022889"/>
    </source>
</evidence>
<dbReference type="Pfam" id="PF00027">
    <property type="entry name" value="cNMP_binding"/>
    <property type="match status" value="1"/>
</dbReference>
<comment type="subcellular location">
    <subcellularLocation>
        <location evidence="3">Cell junction</location>
        <location evidence="3">Tight junction</location>
    </subcellularLocation>
    <subcellularLocation>
        <location evidence="1">Lateral cell membrane</location>
    </subcellularLocation>
    <subcellularLocation>
        <location evidence="2">Membrane</location>
        <topology evidence="2">Multi-pass membrane protein</topology>
    </subcellularLocation>
</comment>
<gene>
    <name evidence="16" type="ORF">DFR38_11610</name>
</gene>
<keyword evidence="9" id="KW-0130">Cell adhesion</keyword>
<evidence type="ECO:0000256" key="3">
    <source>
        <dbReference type="ARBA" id="ARBA00004435"/>
    </source>
</evidence>
<keyword evidence="11 14" id="KW-1133">Transmembrane helix</keyword>
<keyword evidence="13" id="KW-0325">Glycoprotein</keyword>
<dbReference type="OrthoDB" id="8589195at2"/>
<dbReference type="SMART" id="SM00100">
    <property type="entry name" value="cNMP"/>
    <property type="match status" value="1"/>
</dbReference>
<dbReference type="InterPro" id="IPR000595">
    <property type="entry name" value="cNMP-bd_dom"/>
</dbReference>
<dbReference type="GO" id="GO:0007155">
    <property type="term" value="P:cell adhesion"/>
    <property type="evidence" value="ECO:0007669"/>
    <property type="project" value="UniProtKB-KW"/>
</dbReference>
<comment type="caution">
    <text evidence="16">The sequence shown here is derived from an EMBL/GenBank/DDBJ whole genome shotgun (WGS) entry which is preliminary data.</text>
</comment>
<keyword evidence="10" id="KW-0965">Cell junction</keyword>
<evidence type="ECO:0000256" key="11">
    <source>
        <dbReference type="ARBA" id="ARBA00022989"/>
    </source>
</evidence>
<dbReference type="RefSeq" id="WP_059285203.1">
    <property type="nucleotide sequence ID" value="NZ_LNQU01000018.1"/>
</dbReference>
<evidence type="ECO:0000256" key="5">
    <source>
        <dbReference type="ARBA" id="ARBA00022427"/>
    </source>
</evidence>
<dbReference type="SUPFAM" id="SSF51206">
    <property type="entry name" value="cAMP-binding domain-like"/>
    <property type="match status" value="1"/>
</dbReference>
<dbReference type="GO" id="GO:0030552">
    <property type="term" value="F:cAMP binding"/>
    <property type="evidence" value="ECO:0007669"/>
    <property type="project" value="TreeGrafter"/>
</dbReference>
<evidence type="ECO:0000256" key="4">
    <source>
        <dbReference type="ARBA" id="ARBA00007146"/>
    </source>
</evidence>
<accession>A0A318J5D4</accession>